<feature type="compositionally biased region" description="Basic and acidic residues" evidence="1">
    <location>
        <begin position="1"/>
        <end position="10"/>
    </location>
</feature>
<organism evidence="2 3">
    <name type="scientific">Petrolisthes cinctipes</name>
    <name type="common">Flat porcelain crab</name>
    <dbReference type="NCBI Taxonomy" id="88211"/>
    <lineage>
        <taxon>Eukaryota</taxon>
        <taxon>Metazoa</taxon>
        <taxon>Ecdysozoa</taxon>
        <taxon>Arthropoda</taxon>
        <taxon>Crustacea</taxon>
        <taxon>Multicrustacea</taxon>
        <taxon>Malacostraca</taxon>
        <taxon>Eumalacostraca</taxon>
        <taxon>Eucarida</taxon>
        <taxon>Decapoda</taxon>
        <taxon>Pleocyemata</taxon>
        <taxon>Anomura</taxon>
        <taxon>Galatheoidea</taxon>
        <taxon>Porcellanidae</taxon>
        <taxon>Petrolisthes</taxon>
    </lineage>
</organism>
<sequence>MAEEVRKEGKEEEEEWEEEEEDGYGRIGERRRGGEGWRKLEGKDGGRWRRMVVGGEVGEMVRKEERCQGGEEEEEEEKEGGGG</sequence>
<dbReference type="Proteomes" id="UP001286313">
    <property type="component" value="Unassembled WGS sequence"/>
</dbReference>
<name>A0AAE1ELM3_PETCI</name>
<feature type="compositionally biased region" description="Acidic residues" evidence="1">
    <location>
        <begin position="70"/>
        <end position="83"/>
    </location>
</feature>
<evidence type="ECO:0000313" key="3">
    <source>
        <dbReference type="Proteomes" id="UP001286313"/>
    </source>
</evidence>
<feature type="region of interest" description="Disordered" evidence="1">
    <location>
        <begin position="60"/>
        <end position="83"/>
    </location>
</feature>
<keyword evidence="3" id="KW-1185">Reference proteome</keyword>
<accession>A0AAE1ELM3</accession>
<reference evidence="2" key="1">
    <citation type="submission" date="2023-10" db="EMBL/GenBank/DDBJ databases">
        <title>Genome assemblies of two species of porcelain crab, Petrolisthes cinctipes and Petrolisthes manimaculis (Anomura: Porcellanidae).</title>
        <authorList>
            <person name="Angst P."/>
        </authorList>
    </citation>
    <scope>NUCLEOTIDE SEQUENCE</scope>
    <source>
        <strain evidence="2">PB745_01</strain>
        <tissue evidence="2">Gill</tissue>
    </source>
</reference>
<dbReference type="AlphaFoldDB" id="A0AAE1ELM3"/>
<feature type="compositionally biased region" description="Acidic residues" evidence="1">
    <location>
        <begin position="11"/>
        <end position="22"/>
    </location>
</feature>
<evidence type="ECO:0000256" key="1">
    <source>
        <dbReference type="SAM" id="MobiDB-lite"/>
    </source>
</evidence>
<dbReference type="EMBL" id="JAWQEG010005751">
    <property type="protein sequence ID" value="KAK3856917.1"/>
    <property type="molecule type" value="Genomic_DNA"/>
</dbReference>
<protein>
    <submittedName>
        <fullName evidence="2">Uncharacterized protein</fullName>
    </submittedName>
</protein>
<feature type="compositionally biased region" description="Basic and acidic residues" evidence="1">
    <location>
        <begin position="60"/>
        <end position="69"/>
    </location>
</feature>
<comment type="caution">
    <text evidence="2">The sequence shown here is derived from an EMBL/GenBank/DDBJ whole genome shotgun (WGS) entry which is preliminary data.</text>
</comment>
<proteinExistence type="predicted"/>
<gene>
    <name evidence="2" type="ORF">Pcinc_036798</name>
</gene>
<evidence type="ECO:0000313" key="2">
    <source>
        <dbReference type="EMBL" id="KAK3856917.1"/>
    </source>
</evidence>
<feature type="compositionally biased region" description="Basic and acidic residues" evidence="1">
    <location>
        <begin position="23"/>
        <end position="45"/>
    </location>
</feature>
<feature type="region of interest" description="Disordered" evidence="1">
    <location>
        <begin position="1"/>
        <end position="45"/>
    </location>
</feature>